<evidence type="ECO:0000256" key="3">
    <source>
        <dbReference type="ARBA" id="ARBA00023082"/>
    </source>
</evidence>
<comment type="caution">
    <text evidence="7">The sequence shown here is derived from an EMBL/GenBank/DDBJ whole genome shotgun (WGS) entry which is preliminary data.</text>
</comment>
<evidence type="ECO:0000313" key="8">
    <source>
        <dbReference type="Proteomes" id="UP001501358"/>
    </source>
</evidence>
<dbReference type="InterPro" id="IPR013324">
    <property type="entry name" value="RNA_pol_sigma_r3/r4-like"/>
</dbReference>
<evidence type="ECO:0000256" key="1">
    <source>
        <dbReference type="ARBA" id="ARBA00010641"/>
    </source>
</evidence>
<name>A0ABN3MEM8_9ACTN</name>
<dbReference type="InterPro" id="IPR013249">
    <property type="entry name" value="RNA_pol_sigma70_r4_t2"/>
</dbReference>
<dbReference type="CDD" id="cd06171">
    <property type="entry name" value="Sigma70_r4"/>
    <property type="match status" value="1"/>
</dbReference>
<keyword evidence="5" id="KW-0804">Transcription</keyword>
<evidence type="ECO:0000256" key="2">
    <source>
        <dbReference type="ARBA" id="ARBA00023015"/>
    </source>
</evidence>
<sequence length="197" mass="22077">MTDQTPDPGPAENSPELQGLLRSLPTVFAAFHDTYARPYLGYAHLNLGNRDDAVRVVEQVFTELGRTWDDVMLQGNYRAHGWATLKEHVVAMLALHGRQQAMVETATFDSVLRAGRRRMADLESGLGLYAAIARLPERQSDIVILRHVLGWETKAIADLMGIELASVRSHLRMARNRLARDLNLRLDHDDEGALGDR</sequence>
<dbReference type="Gene3D" id="1.10.10.10">
    <property type="entry name" value="Winged helix-like DNA-binding domain superfamily/Winged helix DNA-binding domain"/>
    <property type="match status" value="1"/>
</dbReference>
<dbReference type="Pfam" id="PF08281">
    <property type="entry name" value="Sigma70_r4_2"/>
    <property type="match status" value="1"/>
</dbReference>
<dbReference type="RefSeq" id="WP_344384667.1">
    <property type="nucleotide sequence ID" value="NZ_BAAATA010000028.1"/>
</dbReference>
<dbReference type="EMBL" id="BAAATA010000028">
    <property type="protein sequence ID" value="GAA2500488.1"/>
    <property type="molecule type" value="Genomic_DNA"/>
</dbReference>
<dbReference type="Proteomes" id="UP001501358">
    <property type="component" value="Unassembled WGS sequence"/>
</dbReference>
<keyword evidence="8" id="KW-1185">Reference proteome</keyword>
<evidence type="ECO:0000259" key="6">
    <source>
        <dbReference type="Pfam" id="PF08281"/>
    </source>
</evidence>
<protein>
    <recommendedName>
        <fullName evidence="6">RNA polymerase sigma factor 70 region 4 type 2 domain-containing protein</fullName>
    </recommendedName>
</protein>
<reference evidence="7 8" key="1">
    <citation type="journal article" date="2019" name="Int. J. Syst. Evol. Microbiol.">
        <title>The Global Catalogue of Microorganisms (GCM) 10K type strain sequencing project: providing services to taxonomists for standard genome sequencing and annotation.</title>
        <authorList>
            <consortium name="The Broad Institute Genomics Platform"/>
            <consortium name="The Broad Institute Genome Sequencing Center for Infectious Disease"/>
            <person name="Wu L."/>
            <person name="Ma J."/>
        </authorList>
    </citation>
    <scope>NUCLEOTIDE SEQUENCE [LARGE SCALE GENOMIC DNA]</scope>
    <source>
        <strain evidence="7 8">JCM 6307</strain>
    </source>
</reference>
<evidence type="ECO:0000256" key="4">
    <source>
        <dbReference type="ARBA" id="ARBA00023125"/>
    </source>
</evidence>
<dbReference type="PANTHER" id="PTHR43133">
    <property type="entry name" value="RNA POLYMERASE ECF-TYPE SIGMA FACTO"/>
    <property type="match status" value="1"/>
</dbReference>
<gene>
    <name evidence="7" type="ORF">GCM10010406_41240</name>
</gene>
<proteinExistence type="inferred from homology"/>
<keyword evidence="4" id="KW-0238">DNA-binding</keyword>
<accession>A0ABN3MEM8</accession>
<keyword evidence="3" id="KW-0731">Sigma factor</keyword>
<organism evidence="7 8">
    <name type="scientific">Streptomyces thermolineatus</name>
    <dbReference type="NCBI Taxonomy" id="44033"/>
    <lineage>
        <taxon>Bacteria</taxon>
        <taxon>Bacillati</taxon>
        <taxon>Actinomycetota</taxon>
        <taxon>Actinomycetes</taxon>
        <taxon>Kitasatosporales</taxon>
        <taxon>Streptomycetaceae</taxon>
        <taxon>Streptomyces</taxon>
    </lineage>
</organism>
<keyword evidence="2" id="KW-0805">Transcription regulation</keyword>
<evidence type="ECO:0000313" key="7">
    <source>
        <dbReference type="EMBL" id="GAA2500488.1"/>
    </source>
</evidence>
<dbReference type="PANTHER" id="PTHR43133:SF8">
    <property type="entry name" value="RNA POLYMERASE SIGMA FACTOR HI_1459-RELATED"/>
    <property type="match status" value="1"/>
</dbReference>
<dbReference type="InterPro" id="IPR036388">
    <property type="entry name" value="WH-like_DNA-bd_sf"/>
</dbReference>
<dbReference type="InterPro" id="IPR039425">
    <property type="entry name" value="RNA_pol_sigma-70-like"/>
</dbReference>
<evidence type="ECO:0000256" key="5">
    <source>
        <dbReference type="ARBA" id="ARBA00023163"/>
    </source>
</evidence>
<feature type="domain" description="RNA polymerase sigma factor 70 region 4 type 2" evidence="6">
    <location>
        <begin position="128"/>
        <end position="178"/>
    </location>
</feature>
<dbReference type="SUPFAM" id="SSF88659">
    <property type="entry name" value="Sigma3 and sigma4 domains of RNA polymerase sigma factors"/>
    <property type="match status" value="1"/>
</dbReference>
<comment type="similarity">
    <text evidence="1">Belongs to the sigma-70 factor family. ECF subfamily.</text>
</comment>